<dbReference type="CDD" id="cd00130">
    <property type="entry name" value="PAS"/>
    <property type="match status" value="1"/>
</dbReference>
<evidence type="ECO:0000259" key="9">
    <source>
        <dbReference type="PROSITE" id="PS50109"/>
    </source>
</evidence>
<dbReference type="PROSITE" id="PS50113">
    <property type="entry name" value="PAC"/>
    <property type="match status" value="2"/>
</dbReference>
<evidence type="ECO:0000256" key="4">
    <source>
        <dbReference type="ARBA" id="ARBA00022679"/>
    </source>
</evidence>
<dbReference type="NCBIfam" id="TIGR00229">
    <property type="entry name" value="sensory_box"/>
    <property type="match status" value="2"/>
</dbReference>
<comment type="catalytic activity">
    <reaction evidence="1">
        <text>ATP + protein L-histidine = ADP + protein N-phospho-L-histidine.</text>
        <dbReference type="EC" id="2.7.13.3"/>
    </reaction>
</comment>
<dbReference type="SUPFAM" id="SSF55874">
    <property type="entry name" value="ATPase domain of HSP90 chaperone/DNA topoisomerase II/histidine kinase"/>
    <property type="match status" value="1"/>
</dbReference>
<evidence type="ECO:0000256" key="3">
    <source>
        <dbReference type="ARBA" id="ARBA00022553"/>
    </source>
</evidence>
<dbReference type="CDD" id="cd16917">
    <property type="entry name" value="HATPase_UhpB-NarQ-NarX-like"/>
    <property type="match status" value="1"/>
</dbReference>
<evidence type="ECO:0000256" key="6">
    <source>
        <dbReference type="ARBA" id="ARBA00022777"/>
    </source>
</evidence>
<keyword evidence="5" id="KW-0547">Nucleotide-binding</keyword>
<dbReference type="InterPro" id="IPR013655">
    <property type="entry name" value="PAS_fold_3"/>
</dbReference>
<dbReference type="InterPro" id="IPR003594">
    <property type="entry name" value="HATPase_dom"/>
</dbReference>
<dbReference type="Pfam" id="PF07730">
    <property type="entry name" value="HisKA_3"/>
    <property type="match status" value="1"/>
</dbReference>
<keyword evidence="8" id="KW-0902">Two-component regulatory system</keyword>
<accession>A0ABP8H5Y6</accession>
<dbReference type="Gene3D" id="3.30.450.20">
    <property type="entry name" value="PAS domain"/>
    <property type="match status" value="3"/>
</dbReference>
<dbReference type="Pfam" id="PF08447">
    <property type="entry name" value="PAS_3"/>
    <property type="match status" value="1"/>
</dbReference>
<evidence type="ECO:0000256" key="2">
    <source>
        <dbReference type="ARBA" id="ARBA00012438"/>
    </source>
</evidence>
<evidence type="ECO:0000313" key="12">
    <source>
        <dbReference type="EMBL" id="GAA4334778.1"/>
    </source>
</evidence>
<dbReference type="EMBL" id="BAABGY010000008">
    <property type="protein sequence ID" value="GAA4334778.1"/>
    <property type="molecule type" value="Genomic_DNA"/>
</dbReference>
<organism evidence="12 13">
    <name type="scientific">Flaviaesturariibacter amylovorans</name>
    <dbReference type="NCBI Taxonomy" id="1084520"/>
    <lineage>
        <taxon>Bacteria</taxon>
        <taxon>Pseudomonadati</taxon>
        <taxon>Bacteroidota</taxon>
        <taxon>Chitinophagia</taxon>
        <taxon>Chitinophagales</taxon>
        <taxon>Chitinophagaceae</taxon>
        <taxon>Flaviaestuariibacter</taxon>
    </lineage>
</organism>
<dbReference type="InterPro" id="IPR000014">
    <property type="entry name" value="PAS"/>
</dbReference>
<dbReference type="InterPro" id="IPR035965">
    <property type="entry name" value="PAS-like_dom_sf"/>
</dbReference>
<evidence type="ECO:0000256" key="1">
    <source>
        <dbReference type="ARBA" id="ARBA00000085"/>
    </source>
</evidence>
<proteinExistence type="predicted"/>
<sequence>MDLVFPADHPKTTAVAEAIMSGTNVTNFENRYIRKDGTLVPIVWSATWNADDSIMYCIARDATEKKEMELRLERSNQMFESFMENSPIVGWITDENGVMSYMNASYLATYGFTKEDIGKSVYDLFPDQLAVDYYRNNLKVLRAGEPIETIEKGITAGGAEQVLKIYKFPIQLDGRRAVAGWAIDLTEQMQLQQSLEKSLEQFHYVNEATSDAIYDWDVLNHKIHRGSSFEHIFGHTERVISLRRRLANIHPEDIAKYKAEVFSALRSSTKTNWAFEYRFRDAGGVYRHVVDKAFILYKDGRAVRVIGAMQDVTAQRNAQRRLIEQEQRIKWEMVRSVIDTQEQERRSLSVELHDNVNQMLASCKLMLEYAIDNKDVAPRFLEKCYLSVQQIINEIRKISHGLNPSVLMDLGLSEAIEQLVEQVNSTGKITISYTNLIPADARFQEQDRIAVFRLVQEGVNNILKHANASGAEIRLSCSEGLVHLTISDNGKGFDPARSYQGLGFRNIRNRVQFYQGNLDIHSAPGAGCRLHATLNIPLAKDTIKADD</sequence>
<evidence type="ECO:0000259" key="11">
    <source>
        <dbReference type="PROSITE" id="PS50113"/>
    </source>
</evidence>
<evidence type="ECO:0000259" key="10">
    <source>
        <dbReference type="PROSITE" id="PS50112"/>
    </source>
</evidence>
<dbReference type="SMART" id="SM00091">
    <property type="entry name" value="PAS"/>
    <property type="match status" value="2"/>
</dbReference>
<dbReference type="Proteomes" id="UP001501725">
    <property type="component" value="Unassembled WGS sequence"/>
</dbReference>
<dbReference type="InterPro" id="IPR011712">
    <property type="entry name" value="Sig_transdc_His_kin_sub3_dim/P"/>
</dbReference>
<protein>
    <recommendedName>
        <fullName evidence="2">histidine kinase</fullName>
        <ecNumber evidence="2">2.7.13.3</ecNumber>
    </recommendedName>
</protein>
<keyword evidence="7" id="KW-0067">ATP-binding</keyword>
<dbReference type="Gene3D" id="1.20.5.1930">
    <property type="match status" value="1"/>
</dbReference>
<name>A0ABP8H5Y6_9BACT</name>
<feature type="domain" description="PAC" evidence="11">
    <location>
        <begin position="26"/>
        <end position="74"/>
    </location>
</feature>
<dbReference type="PANTHER" id="PTHR24421">
    <property type="entry name" value="NITRATE/NITRITE SENSOR PROTEIN NARX-RELATED"/>
    <property type="match status" value="1"/>
</dbReference>
<dbReference type="Gene3D" id="3.30.565.10">
    <property type="entry name" value="Histidine kinase-like ATPase, C-terminal domain"/>
    <property type="match status" value="1"/>
</dbReference>
<keyword evidence="13" id="KW-1185">Reference proteome</keyword>
<dbReference type="InterPro" id="IPR013656">
    <property type="entry name" value="PAS_4"/>
</dbReference>
<keyword evidence="3" id="KW-0597">Phosphoprotein</keyword>
<dbReference type="SMART" id="SM00086">
    <property type="entry name" value="PAC"/>
    <property type="match status" value="2"/>
</dbReference>
<keyword evidence="4" id="KW-0808">Transferase</keyword>
<evidence type="ECO:0000256" key="5">
    <source>
        <dbReference type="ARBA" id="ARBA00022741"/>
    </source>
</evidence>
<dbReference type="SMART" id="SM00387">
    <property type="entry name" value="HATPase_c"/>
    <property type="match status" value="1"/>
</dbReference>
<dbReference type="PROSITE" id="PS50109">
    <property type="entry name" value="HIS_KIN"/>
    <property type="match status" value="1"/>
</dbReference>
<dbReference type="Pfam" id="PF13426">
    <property type="entry name" value="PAS_9"/>
    <property type="match status" value="1"/>
</dbReference>
<evidence type="ECO:0000256" key="7">
    <source>
        <dbReference type="ARBA" id="ARBA00022840"/>
    </source>
</evidence>
<dbReference type="EC" id="2.7.13.3" evidence="2"/>
<dbReference type="Pfam" id="PF08448">
    <property type="entry name" value="PAS_4"/>
    <property type="match status" value="1"/>
</dbReference>
<feature type="domain" description="PAS" evidence="10">
    <location>
        <begin position="75"/>
        <end position="117"/>
    </location>
</feature>
<dbReference type="InterPro" id="IPR000700">
    <property type="entry name" value="PAS-assoc_C"/>
</dbReference>
<feature type="domain" description="Histidine kinase" evidence="9">
    <location>
        <begin position="347"/>
        <end position="538"/>
    </location>
</feature>
<dbReference type="PANTHER" id="PTHR24421:SF10">
    <property type="entry name" value="NITRATE_NITRITE SENSOR PROTEIN NARQ"/>
    <property type="match status" value="1"/>
</dbReference>
<keyword evidence="6" id="KW-0418">Kinase</keyword>
<evidence type="ECO:0000256" key="8">
    <source>
        <dbReference type="ARBA" id="ARBA00023012"/>
    </source>
</evidence>
<evidence type="ECO:0000313" key="13">
    <source>
        <dbReference type="Proteomes" id="UP001501725"/>
    </source>
</evidence>
<dbReference type="Pfam" id="PF02518">
    <property type="entry name" value="HATPase_c"/>
    <property type="match status" value="1"/>
</dbReference>
<dbReference type="InterPro" id="IPR001610">
    <property type="entry name" value="PAC"/>
</dbReference>
<reference evidence="13" key="1">
    <citation type="journal article" date="2019" name="Int. J. Syst. Evol. Microbiol.">
        <title>The Global Catalogue of Microorganisms (GCM) 10K type strain sequencing project: providing services to taxonomists for standard genome sequencing and annotation.</title>
        <authorList>
            <consortium name="The Broad Institute Genomics Platform"/>
            <consortium name="The Broad Institute Genome Sequencing Center for Infectious Disease"/>
            <person name="Wu L."/>
            <person name="Ma J."/>
        </authorList>
    </citation>
    <scope>NUCLEOTIDE SEQUENCE [LARGE SCALE GENOMIC DNA]</scope>
    <source>
        <strain evidence="13">JCM 17919</strain>
    </source>
</reference>
<dbReference type="InterPro" id="IPR036890">
    <property type="entry name" value="HATPase_C_sf"/>
</dbReference>
<dbReference type="SUPFAM" id="SSF55785">
    <property type="entry name" value="PYP-like sensor domain (PAS domain)"/>
    <property type="match status" value="3"/>
</dbReference>
<dbReference type="InterPro" id="IPR005467">
    <property type="entry name" value="His_kinase_dom"/>
</dbReference>
<feature type="domain" description="PAC" evidence="11">
    <location>
        <begin position="271"/>
        <end position="324"/>
    </location>
</feature>
<comment type="caution">
    <text evidence="12">The sequence shown here is derived from an EMBL/GenBank/DDBJ whole genome shotgun (WGS) entry which is preliminary data.</text>
</comment>
<gene>
    <name evidence="12" type="ORF">GCM10023184_29100</name>
</gene>
<dbReference type="PROSITE" id="PS50112">
    <property type="entry name" value="PAS"/>
    <property type="match status" value="1"/>
</dbReference>
<dbReference type="InterPro" id="IPR050482">
    <property type="entry name" value="Sensor_HK_TwoCompSys"/>
</dbReference>